<dbReference type="GeneID" id="185973"/>
<dbReference type="KEGG" id="cel:CELE_F48C1.3"/>
<dbReference type="HOGENOM" id="CLU_2814735_0_0_1"/>
<proteinExistence type="predicted"/>
<dbReference type="RefSeq" id="NP_491564.1">
    <property type="nucleotide sequence ID" value="NM_059163.1"/>
</dbReference>
<name>O01570_CAEEL</name>
<keyword evidence="3" id="KW-1185">Reference proteome</keyword>
<dbReference type="AGR" id="WB:WBGene00018596"/>
<sequence>MHLKIYRKITIILNTFKAVCIDISIFGLYLTSKGRLFFENKINNSENLSENSKLAVLGSKLMEHCTS</sequence>
<gene>
    <name evidence="2" type="ORF">CELE_F48C1.3</name>
    <name evidence="2 4" type="ORF">F48C1.3</name>
</gene>
<dbReference type="InParanoid" id="O01570"/>
<evidence type="ECO:0000256" key="1">
    <source>
        <dbReference type="SAM" id="Phobius"/>
    </source>
</evidence>
<reference evidence="2 3" key="1">
    <citation type="journal article" date="1998" name="Science">
        <title>Genome sequence of the nematode C. elegans: a platform for investigating biology.</title>
        <authorList>
            <consortium name="The C. elegans sequencing consortium"/>
            <person name="Sulson J.E."/>
            <person name="Waterston R."/>
        </authorList>
    </citation>
    <scope>NUCLEOTIDE SEQUENCE [LARGE SCALE GENOMIC DNA]</scope>
    <source>
        <strain evidence="2 3">Bristol N2</strain>
    </source>
</reference>
<dbReference type="Proteomes" id="UP000001940">
    <property type="component" value="Chromosome I"/>
</dbReference>
<protein>
    <submittedName>
        <fullName evidence="2">Uncharacterized protein</fullName>
    </submittedName>
</protein>
<dbReference type="Bgee" id="WBGene00018596">
    <property type="expression patterns" value="Expressed in pharyngeal muscle cell (C elegans) and 1 other cell type or tissue"/>
</dbReference>
<dbReference type="CTD" id="185973"/>
<keyword evidence="1" id="KW-0472">Membrane</keyword>
<keyword evidence="1" id="KW-1133">Transmembrane helix</keyword>
<keyword evidence="1" id="KW-0812">Transmembrane</keyword>
<feature type="transmembrane region" description="Helical" evidence="1">
    <location>
        <begin position="12"/>
        <end position="30"/>
    </location>
</feature>
<dbReference type="WormBase" id="F48C1.3">
    <property type="protein sequence ID" value="CE10736"/>
    <property type="gene ID" value="WBGene00018596"/>
</dbReference>
<organism evidence="2 3">
    <name type="scientific">Caenorhabditis elegans</name>
    <dbReference type="NCBI Taxonomy" id="6239"/>
    <lineage>
        <taxon>Eukaryota</taxon>
        <taxon>Metazoa</taxon>
        <taxon>Ecdysozoa</taxon>
        <taxon>Nematoda</taxon>
        <taxon>Chromadorea</taxon>
        <taxon>Rhabditida</taxon>
        <taxon>Rhabditina</taxon>
        <taxon>Rhabditomorpha</taxon>
        <taxon>Rhabditoidea</taxon>
        <taxon>Rhabditidae</taxon>
        <taxon>Peloderinae</taxon>
        <taxon>Caenorhabditis</taxon>
    </lineage>
</organism>
<dbReference type="PaxDb" id="6239-F48C1.3"/>
<evidence type="ECO:0000313" key="4">
    <source>
        <dbReference type="WormBase" id="F48C1.3"/>
    </source>
</evidence>
<evidence type="ECO:0000313" key="3">
    <source>
        <dbReference type="Proteomes" id="UP000001940"/>
    </source>
</evidence>
<dbReference type="AlphaFoldDB" id="O01570"/>
<accession>O01570</accession>
<evidence type="ECO:0000313" key="2">
    <source>
        <dbReference type="EMBL" id="CCD62470.1"/>
    </source>
</evidence>
<dbReference type="EMBL" id="BX284601">
    <property type="protein sequence ID" value="CCD62470.1"/>
    <property type="molecule type" value="Genomic_DNA"/>
</dbReference>
<dbReference type="PIR" id="T29541">
    <property type="entry name" value="T29541"/>
</dbReference>
<dbReference type="UCSC" id="F48C1.3">
    <property type="organism name" value="c. elegans"/>
</dbReference>